<feature type="domain" description="BAG" evidence="3">
    <location>
        <begin position="154"/>
        <end position="214"/>
    </location>
</feature>
<feature type="compositionally biased region" description="Basic and acidic residues" evidence="2">
    <location>
        <begin position="391"/>
        <end position="400"/>
    </location>
</feature>
<dbReference type="AlphaFoldDB" id="A0A803LSG9"/>
<dbReference type="Proteomes" id="UP000596660">
    <property type="component" value="Unplaced"/>
</dbReference>
<protein>
    <recommendedName>
        <fullName evidence="3">BAG domain-containing protein</fullName>
    </recommendedName>
</protein>
<dbReference type="KEGG" id="cqi:110735081"/>
<accession>A0A803LSG9</accession>
<dbReference type="InterPro" id="IPR003103">
    <property type="entry name" value="BAG_domain"/>
</dbReference>
<dbReference type="PANTHER" id="PTHR33322:SF18">
    <property type="entry name" value="BAG FAMILY MOLECULAR CHAPERONE REGULATOR 8, CHLOROPLASTIC"/>
    <property type="match status" value="1"/>
</dbReference>
<evidence type="ECO:0000313" key="5">
    <source>
        <dbReference type="Proteomes" id="UP000596660"/>
    </source>
</evidence>
<dbReference type="OrthoDB" id="1100735at2759"/>
<evidence type="ECO:0000256" key="1">
    <source>
        <dbReference type="ARBA" id="ARBA00023186"/>
    </source>
</evidence>
<feature type="region of interest" description="Disordered" evidence="2">
    <location>
        <begin position="349"/>
        <end position="436"/>
    </location>
</feature>
<dbReference type="InterPro" id="IPR040400">
    <property type="entry name" value="BAG5/6/7/8"/>
</dbReference>
<dbReference type="EnsemblPlants" id="AUR62018163-RA">
    <property type="protein sequence ID" value="AUR62018163-RA:cds"/>
    <property type="gene ID" value="AUR62018163"/>
</dbReference>
<feature type="region of interest" description="Disordered" evidence="2">
    <location>
        <begin position="69"/>
        <end position="89"/>
    </location>
</feature>
<reference evidence="4" key="2">
    <citation type="submission" date="2021-03" db="UniProtKB">
        <authorList>
            <consortium name="EnsemblPlants"/>
        </authorList>
    </citation>
    <scope>IDENTIFICATION</scope>
</reference>
<dbReference type="PANTHER" id="PTHR33322">
    <property type="entry name" value="BAG DOMAIN CONTAINING PROTEIN, EXPRESSED"/>
    <property type="match status" value="1"/>
</dbReference>
<reference evidence="4" key="1">
    <citation type="journal article" date="2017" name="Nature">
        <title>The genome of Chenopodium quinoa.</title>
        <authorList>
            <person name="Jarvis D.E."/>
            <person name="Ho Y.S."/>
            <person name="Lightfoot D.J."/>
            <person name="Schmoeckel S.M."/>
            <person name="Li B."/>
            <person name="Borm T.J.A."/>
            <person name="Ohyanagi H."/>
            <person name="Mineta K."/>
            <person name="Michell C.T."/>
            <person name="Saber N."/>
            <person name="Kharbatia N.M."/>
            <person name="Rupper R.R."/>
            <person name="Sharp A.R."/>
            <person name="Dally N."/>
            <person name="Boughton B.A."/>
            <person name="Woo Y.H."/>
            <person name="Gao G."/>
            <person name="Schijlen E.G.W.M."/>
            <person name="Guo X."/>
            <person name="Momin A.A."/>
            <person name="Negrao S."/>
            <person name="Al-Babili S."/>
            <person name="Gehring C."/>
            <person name="Roessner U."/>
            <person name="Jung C."/>
            <person name="Murphy K."/>
            <person name="Arold S.T."/>
            <person name="Gojobori T."/>
            <person name="van der Linden C.G."/>
            <person name="van Loo E.N."/>
            <person name="Jellen E.N."/>
            <person name="Maughan P.J."/>
            <person name="Tester M."/>
        </authorList>
    </citation>
    <scope>NUCLEOTIDE SEQUENCE [LARGE SCALE GENOMIC DNA]</scope>
    <source>
        <strain evidence="4">cv. PI 614886</strain>
    </source>
</reference>
<dbReference type="GO" id="GO:0006457">
    <property type="term" value="P:protein folding"/>
    <property type="evidence" value="ECO:0007669"/>
    <property type="project" value="TreeGrafter"/>
</dbReference>
<dbReference type="RefSeq" id="XP_021770910.1">
    <property type="nucleotide sequence ID" value="XM_021915218.1"/>
</dbReference>
<evidence type="ECO:0000259" key="3">
    <source>
        <dbReference type="Pfam" id="PF02179"/>
    </source>
</evidence>
<keyword evidence="1" id="KW-0143">Chaperone</keyword>
<sequence>MAFHHHLHNLHTTTNSFCCCPPPAPPCHHPTPPCHHPPLLSPPTSDPFQVAAIVTQLLQTQTQTPLNYHLNSSRTHKNQKHPHHNNHENQDNSLLLSLLQRIDALESSLQKYSSSGFSLRDAAAKIIQAHFRAFLVHRSRTLRHLKDLASVKSALASFKSSLSRHAFVDFDSLSRNAMDLLHKLDSIQSGDKMIRDSKKTVTREIVEFLEIVDGVCVKRQQVLTRKMKSMRLVRNDSRATRDTKGFSGHNVSSKTRTVDNEEKKLMANLKERVEKIGRMTKALEEQEQEVYGDAENKGFKHVDDEDDDILDQIATKYRLNNEFNVKKNDQSSNAKKRVSFVEDGNLIRLNDTDGESRSSSRLVDVIEDSINGTHDEEEARSDGEGSSQSSEEMRKFRSDEVNEECDNQEEFTFSTTPEPATRANFSSRKPVVKISG</sequence>
<evidence type="ECO:0000313" key="4">
    <source>
        <dbReference type="EnsemblPlants" id="AUR62018163-RA:cds"/>
    </source>
</evidence>
<gene>
    <name evidence="4" type="primary">LOC110735081</name>
</gene>
<name>A0A803LSG9_CHEQI</name>
<dbReference type="Pfam" id="PF02179">
    <property type="entry name" value="BAG"/>
    <property type="match status" value="1"/>
</dbReference>
<keyword evidence="5" id="KW-1185">Reference proteome</keyword>
<evidence type="ECO:0000256" key="2">
    <source>
        <dbReference type="SAM" id="MobiDB-lite"/>
    </source>
</evidence>
<dbReference type="GO" id="GO:0051087">
    <property type="term" value="F:protein-folding chaperone binding"/>
    <property type="evidence" value="ECO:0007669"/>
    <property type="project" value="InterPro"/>
</dbReference>
<dbReference type="SUPFAM" id="SSF63491">
    <property type="entry name" value="BAG domain"/>
    <property type="match status" value="1"/>
</dbReference>
<dbReference type="Gramene" id="AUR62018163-RA">
    <property type="protein sequence ID" value="AUR62018163-RA:cds"/>
    <property type="gene ID" value="AUR62018163"/>
</dbReference>
<feature type="compositionally biased region" description="Basic residues" evidence="2">
    <location>
        <begin position="74"/>
        <end position="84"/>
    </location>
</feature>
<feature type="compositionally biased region" description="Polar residues" evidence="2">
    <location>
        <begin position="410"/>
        <end position="427"/>
    </location>
</feature>
<dbReference type="GO" id="GO:0009506">
    <property type="term" value="C:plasmodesma"/>
    <property type="evidence" value="ECO:0007669"/>
    <property type="project" value="TreeGrafter"/>
</dbReference>
<dbReference type="SMR" id="A0A803LSG9"/>
<organism evidence="4 5">
    <name type="scientific">Chenopodium quinoa</name>
    <name type="common">Quinoa</name>
    <dbReference type="NCBI Taxonomy" id="63459"/>
    <lineage>
        <taxon>Eukaryota</taxon>
        <taxon>Viridiplantae</taxon>
        <taxon>Streptophyta</taxon>
        <taxon>Embryophyta</taxon>
        <taxon>Tracheophyta</taxon>
        <taxon>Spermatophyta</taxon>
        <taxon>Magnoliopsida</taxon>
        <taxon>eudicotyledons</taxon>
        <taxon>Gunneridae</taxon>
        <taxon>Pentapetalae</taxon>
        <taxon>Caryophyllales</taxon>
        <taxon>Chenopodiaceae</taxon>
        <taxon>Chenopodioideae</taxon>
        <taxon>Atripliceae</taxon>
        <taxon>Chenopodium</taxon>
    </lineage>
</organism>
<proteinExistence type="predicted"/>
<dbReference type="GeneID" id="110735081"/>